<dbReference type="Pfam" id="PF09351">
    <property type="entry name" value="DUF1993"/>
    <property type="match status" value="1"/>
</dbReference>
<dbReference type="EMBL" id="MZMT01000017">
    <property type="protein sequence ID" value="PIO45566.1"/>
    <property type="molecule type" value="Genomic_DNA"/>
</dbReference>
<organism evidence="1 2">
    <name type="scientific">Phyllobacterium zundukense</name>
    <dbReference type="NCBI Taxonomy" id="1867719"/>
    <lineage>
        <taxon>Bacteria</taxon>
        <taxon>Pseudomonadati</taxon>
        <taxon>Pseudomonadota</taxon>
        <taxon>Alphaproteobacteria</taxon>
        <taxon>Hyphomicrobiales</taxon>
        <taxon>Phyllobacteriaceae</taxon>
        <taxon>Phyllobacterium</taxon>
    </lineage>
</organism>
<dbReference type="SUPFAM" id="SSF109854">
    <property type="entry name" value="DinB/YfiT-like putative metalloenzymes"/>
    <property type="match status" value="1"/>
</dbReference>
<dbReference type="Proteomes" id="UP000232163">
    <property type="component" value="Unassembled WGS sequence"/>
</dbReference>
<keyword evidence="2" id="KW-1185">Reference proteome</keyword>
<protein>
    <recommendedName>
        <fullName evidence="3">DUF1993 domain-containing protein</fullName>
    </recommendedName>
</protein>
<dbReference type="RefSeq" id="WP_099998989.1">
    <property type="nucleotide sequence ID" value="NZ_CP017940.1"/>
</dbReference>
<dbReference type="PANTHER" id="PTHR36922:SF1">
    <property type="entry name" value="DUF1993 DOMAIN-CONTAINING PROTEIN"/>
    <property type="match status" value="1"/>
</dbReference>
<dbReference type="InterPro" id="IPR034660">
    <property type="entry name" value="DinB/YfiT-like"/>
</dbReference>
<gene>
    <name evidence="1" type="ORF">B5P45_06045</name>
</gene>
<evidence type="ECO:0008006" key="3">
    <source>
        <dbReference type="Google" id="ProtNLM"/>
    </source>
</evidence>
<name>A0A2N9W1E8_9HYPH</name>
<comment type="caution">
    <text evidence="1">The sequence shown here is derived from an EMBL/GenBank/DDBJ whole genome shotgun (WGS) entry which is preliminary data.</text>
</comment>
<dbReference type="KEGG" id="pht:BLM14_08480"/>
<accession>A0A2N9W1E8</accession>
<evidence type="ECO:0000313" key="2">
    <source>
        <dbReference type="Proteomes" id="UP000232163"/>
    </source>
</evidence>
<dbReference type="InterPro" id="IPR018531">
    <property type="entry name" value="DUF1993"/>
</dbReference>
<dbReference type="Gene3D" id="1.20.120.450">
    <property type="entry name" value="dinb family like domain"/>
    <property type="match status" value="1"/>
</dbReference>
<reference evidence="1 2" key="1">
    <citation type="journal article" date="2017" name="Int J Environ Stud">
        <title>Does the Miocene-Pliocene relict legume Oxytropis triphylla form nitrogen-fixing nodules with a combination of bacterial strains?</title>
        <authorList>
            <person name="Safronova V."/>
            <person name="Belimov A."/>
            <person name="Sazanova A."/>
            <person name="Kuznetsova I."/>
            <person name="Popova J."/>
            <person name="Andronov E."/>
            <person name="Verkhozina A."/>
            <person name="Tikhonovich I."/>
        </authorList>
    </citation>
    <scope>NUCLEOTIDE SEQUENCE [LARGE SCALE GENOMIC DNA]</scope>
    <source>
        <strain evidence="1 2">Tri-38</strain>
    </source>
</reference>
<proteinExistence type="predicted"/>
<dbReference type="OrthoDB" id="338237at2"/>
<sequence length="169" mass="18277">MSLSMHKISVPAFVRGFSVLSSLVDKAEAFGAEKKINPAVLFNARLAPDMLPFSGQIQRASDTSKATIGRLTTIEVPKFPDEEASFSELRERIAKTVAFLESVDPSALNGSDDKEVTLSSGGLKVTLSGAEYILKFALPNFYFHATTAQNILRHNGVQVGKLDYLGKLG</sequence>
<dbReference type="AlphaFoldDB" id="A0A2N9W1E8"/>
<evidence type="ECO:0000313" key="1">
    <source>
        <dbReference type="EMBL" id="PIO45566.1"/>
    </source>
</evidence>
<dbReference type="PANTHER" id="PTHR36922">
    <property type="entry name" value="BLL2446 PROTEIN"/>
    <property type="match status" value="1"/>
</dbReference>